<dbReference type="PANTHER" id="PTHR12029">
    <property type="entry name" value="RNA METHYLTRANSFERASE"/>
    <property type="match status" value="1"/>
</dbReference>
<name>A0A2P2MMK5_RHIMU</name>
<protein>
    <submittedName>
        <fullName evidence="1">Uncharacterized protein LOC105141881 isoform X1</fullName>
    </submittedName>
</protein>
<proteinExistence type="predicted"/>
<accession>A0A2P2MMK5</accession>
<dbReference type="GO" id="GO:0016423">
    <property type="term" value="F:tRNA (guanine) methyltransferase activity"/>
    <property type="evidence" value="ECO:0007669"/>
    <property type="project" value="TreeGrafter"/>
</dbReference>
<dbReference type="GO" id="GO:0030488">
    <property type="term" value="P:tRNA methylation"/>
    <property type="evidence" value="ECO:0007669"/>
    <property type="project" value="TreeGrafter"/>
</dbReference>
<dbReference type="EMBL" id="GGEC01050990">
    <property type="protein sequence ID" value="MBX31474.1"/>
    <property type="molecule type" value="Transcribed_RNA"/>
</dbReference>
<sequence length="917" mass="102259">MSFFPCTEGGVSADASCGVEEFDVKAEREFWDEIKRGLVDEEGLMRKQSIHILKAVLHITGGSQCYSVVQEKNSQEKHPISHGITKREIWANKEAQSLGVGKLCNPVNSPLNSQQQWEAFVLLYEMLEEYGTHLVEAAWNHQISLLLQFSLLHGSFVSSISEAYQNPIEAVGETFNWLTILWQRGFHHNNPQVRCLIMQSFLGIEWAKYGDFTSSVPECFVLGPFIEGLNDPVHHKDFGVKGIYTSWAMQGAVKFLHHYATNLNGRKGIDFLVSLASVAKHQSFGRVGLMSLAECIASAACGVGLYEGNEPERTKDGLPNGVQMESFPEHFPHNGKTCLLDALRFVVESSKQHFNPNYRLRVCEKVLEAATSVVYASDVPLENLLHFVDALPREFTDCGGSLRERTQVWVWGYGKECSSSSFYNVKSSILKTLQDFPESFTSSHFVTFDDEDLNAWESAANRWARVLFLAIKEDHQLIPIFTFFQSFGVNICRETTERSTVKFLILTMSLLVEINLLQRKAAESVIRMRLKSETGFLEGVDGLCYAEASVFDQKFSEPFLLILDNLVSLANISSAVFWSGVGKETTLPISVRGKLGGPSQRRLSSLTTTAVLQAITSMRAVSSVSSWCAQFKSDVRLTRGWAFMWEFFWKTVTSPTCDSETGAEILLAAYEALAQVLRALVSLFSPLALDLLRQNQKLLASAVEAKPCLDLLVLSFLQNINNLLAVGVLARTRRAVLLNWKWLCLESLLSIPYNALQNGLQLEAGSPFFSDSVIRDIFYDLVESLENAGEGTVLVMLRSVRLVLRLFDSGKSGTLVSSCNGVDAQVHSCLLGFDLHVFLAYDAKYQNGYVATNAGRLMFCSGKNLKGNGNYLRLSIQCKCGDRIACTLCKRVLDVIFDQYLTNGFSTCNDNNSRTKC</sequence>
<dbReference type="InterPro" id="IPR045330">
    <property type="entry name" value="TRM3/TARBP1"/>
</dbReference>
<organism evidence="1">
    <name type="scientific">Rhizophora mucronata</name>
    <name type="common">Asiatic mangrove</name>
    <dbReference type="NCBI Taxonomy" id="61149"/>
    <lineage>
        <taxon>Eukaryota</taxon>
        <taxon>Viridiplantae</taxon>
        <taxon>Streptophyta</taxon>
        <taxon>Embryophyta</taxon>
        <taxon>Tracheophyta</taxon>
        <taxon>Spermatophyta</taxon>
        <taxon>Magnoliopsida</taxon>
        <taxon>eudicotyledons</taxon>
        <taxon>Gunneridae</taxon>
        <taxon>Pentapetalae</taxon>
        <taxon>rosids</taxon>
        <taxon>fabids</taxon>
        <taxon>Malpighiales</taxon>
        <taxon>Rhizophoraceae</taxon>
        <taxon>Rhizophora</taxon>
    </lineage>
</organism>
<evidence type="ECO:0000313" key="1">
    <source>
        <dbReference type="EMBL" id="MBX31474.1"/>
    </source>
</evidence>
<dbReference type="PANTHER" id="PTHR12029:SF11">
    <property type="entry name" value="METHYLTRANSFERASE TARBP1-RELATED"/>
    <property type="match status" value="1"/>
</dbReference>
<dbReference type="AlphaFoldDB" id="A0A2P2MMK5"/>
<reference evidence="1" key="1">
    <citation type="submission" date="2018-02" db="EMBL/GenBank/DDBJ databases">
        <title>Rhizophora mucronata_Transcriptome.</title>
        <authorList>
            <person name="Meera S.P."/>
            <person name="Sreeshan A."/>
            <person name="Augustine A."/>
        </authorList>
    </citation>
    <scope>NUCLEOTIDE SEQUENCE</scope>
    <source>
        <tissue evidence="1">Leaf</tissue>
    </source>
</reference>